<dbReference type="NCBIfam" id="NF004978">
    <property type="entry name" value="PRK06354.1"/>
    <property type="match status" value="1"/>
</dbReference>
<dbReference type="GO" id="GO:0000287">
    <property type="term" value="F:magnesium ion binding"/>
    <property type="evidence" value="ECO:0007669"/>
    <property type="project" value="InterPro"/>
</dbReference>
<evidence type="ECO:0000256" key="10">
    <source>
        <dbReference type="ARBA" id="ARBA00023152"/>
    </source>
</evidence>
<evidence type="ECO:0000313" key="14">
    <source>
        <dbReference type="EMBL" id="VAW27921.1"/>
    </source>
</evidence>
<dbReference type="GO" id="GO:0005524">
    <property type="term" value="F:ATP binding"/>
    <property type="evidence" value="ECO:0007669"/>
    <property type="project" value="UniProtKB-KW"/>
</dbReference>
<dbReference type="GO" id="GO:0004743">
    <property type="term" value="F:pyruvate kinase activity"/>
    <property type="evidence" value="ECO:0007669"/>
    <property type="project" value="UniProtKB-EC"/>
</dbReference>
<dbReference type="UniPathway" id="UPA00109">
    <property type="reaction ID" value="UER00188"/>
</dbReference>
<feature type="non-terminal residue" evidence="14">
    <location>
        <position position="1"/>
    </location>
</feature>
<dbReference type="PROSITE" id="PS00110">
    <property type="entry name" value="PYRUVATE_KINASE"/>
    <property type="match status" value="1"/>
</dbReference>
<dbReference type="Pfam" id="PF00224">
    <property type="entry name" value="PK"/>
    <property type="match status" value="1"/>
</dbReference>
<dbReference type="GO" id="GO:0030955">
    <property type="term" value="F:potassium ion binding"/>
    <property type="evidence" value="ECO:0007669"/>
    <property type="project" value="InterPro"/>
</dbReference>
<evidence type="ECO:0000256" key="6">
    <source>
        <dbReference type="ARBA" id="ARBA00022741"/>
    </source>
</evidence>
<dbReference type="GO" id="GO:0016301">
    <property type="term" value="F:kinase activity"/>
    <property type="evidence" value="ECO:0007669"/>
    <property type="project" value="UniProtKB-KW"/>
</dbReference>
<evidence type="ECO:0000256" key="9">
    <source>
        <dbReference type="ARBA" id="ARBA00022842"/>
    </source>
</evidence>
<dbReference type="EMBL" id="UOES01000326">
    <property type="protein sequence ID" value="VAW27921.1"/>
    <property type="molecule type" value="Genomic_DNA"/>
</dbReference>
<keyword evidence="7 14" id="KW-0418">Kinase</keyword>
<gene>
    <name evidence="14" type="ORF">MNBD_BACTEROID06-415</name>
</gene>
<evidence type="ECO:0000256" key="11">
    <source>
        <dbReference type="ARBA" id="ARBA00023317"/>
    </source>
</evidence>
<name>A0A3B0UA50_9ZZZZ</name>
<keyword evidence="11 14" id="KW-0670">Pyruvate</keyword>
<comment type="similarity">
    <text evidence="2">Belongs to the pyruvate kinase family.</text>
</comment>
<evidence type="ECO:0000259" key="12">
    <source>
        <dbReference type="Pfam" id="PF00224"/>
    </source>
</evidence>
<evidence type="ECO:0000256" key="8">
    <source>
        <dbReference type="ARBA" id="ARBA00022840"/>
    </source>
</evidence>
<dbReference type="NCBIfam" id="TIGR01064">
    <property type="entry name" value="pyruv_kin"/>
    <property type="match status" value="1"/>
</dbReference>
<feature type="domain" description="Pyruvate kinase C-terminal" evidence="13">
    <location>
        <begin position="315"/>
        <end position="425"/>
    </location>
</feature>
<feature type="domain" description="Pyruvate kinase barrel" evidence="12">
    <location>
        <begin position="1"/>
        <end position="279"/>
    </location>
</feature>
<keyword evidence="5" id="KW-0479">Metal-binding</keyword>
<evidence type="ECO:0000256" key="4">
    <source>
        <dbReference type="ARBA" id="ARBA00022679"/>
    </source>
</evidence>
<evidence type="ECO:0000256" key="2">
    <source>
        <dbReference type="ARBA" id="ARBA00008663"/>
    </source>
</evidence>
<evidence type="ECO:0000259" key="13">
    <source>
        <dbReference type="Pfam" id="PF02887"/>
    </source>
</evidence>
<sequence>HAKVIKLIRELNDELGTHISILQDLQGPKIRLNDMEEGCVIKDGEKLIITTKKVLGNAKIASTVYENLAKDVSTGELILIDDGKIALRVESVKGDEVHTVVVHGGELKSKKGINLPNSNVSAPSLTPKDLEDLAFGIENDVDWIALSFVRDPLDIIDLKMKIEAANKDIRVVAKIEKPEAVSKIDAIIDATDAIMVARGDLGVEMDMEDVPMIQKNIIKKCNAAATPVIVATQMLESMIENARPTRAEANDVANSVIDGADTVMLSAETAAGKFPLLAVESMNKIIRSVESNYENIYYKYNASNPESPDFYPTSLVQSAVRLSSDTNAHVIAGMTWSGFTAWKLSAHRPKASIFIFTGNKKLLTMINLVWGVRGFFFESNDTTDETIAKVEATLKREGHLKQGDAYITMASMPIKKKYRTNMLKINVTE</sequence>
<proteinExistence type="inferred from homology"/>
<accession>A0A3B0UA50</accession>
<dbReference type="InterPro" id="IPR011037">
    <property type="entry name" value="Pyrv_Knase-like_insert_dom_sf"/>
</dbReference>
<dbReference type="InterPro" id="IPR036918">
    <property type="entry name" value="Pyrv_Knase_C_sf"/>
</dbReference>
<evidence type="ECO:0000256" key="5">
    <source>
        <dbReference type="ARBA" id="ARBA00022723"/>
    </source>
</evidence>
<dbReference type="SUPFAM" id="SSF51621">
    <property type="entry name" value="Phosphoenolpyruvate/pyruvate domain"/>
    <property type="match status" value="1"/>
</dbReference>
<dbReference type="Gene3D" id="3.40.1380.20">
    <property type="entry name" value="Pyruvate kinase, C-terminal domain"/>
    <property type="match status" value="1"/>
</dbReference>
<comment type="pathway">
    <text evidence="1">Carbohydrate degradation; glycolysis; pyruvate from D-glyceraldehyde 3-phosphate: step 5/5.</text>
</comment>
<dbReference type="Gene3D" id="2.40.33.10">
    <property type="entry name" value="PK beta-barrel domain-like"/>
    <property type="match status" value="1"/>
</dbReference>
<dbReference type="NCBIfam" id="NF004491">
    <property type="entry name" value="PRK05826.1"/>
    <property type="match status" value="1"/>
</dbReference>
<keyword evidence="9" id="KW-0460">Magnesium</keyword>
<dbReference type="EC" id="2.7.1.40" evidence="3"/>
<evidence type="ECO:0000256" key="3">
    <source>
        <dbReference type="ARBA" id="ARBA00012142"/>
    </source>
</evidence>
<dbReference type="AlphaFoldDB" id="A0A3B0UA50"/>
<dbReference type="Gene3D" id="3.20.20.60">
    <property type="entry name" value="Phosphoenolpyruvate-binding domains"/>
    <property type="match status" value="1"/>
</dbReference>
<organism evidence="14">
    <name type="scientific">hydrothermal vent metagenome</name>
    <dbReference type="NCBI Taxonomy" id="652676"/>
    <lineage>
        <taxon>unclassified sequences</taxon>
        <taxon>metagenomes</taxon>
        <taxon>ecological metagenomes</taxon>
    </lineage>
</organism>
<keyword evidence="6" id="KW-0547">Nucleotide-binding</keyword>
<dbReference type="SUPFAM" id="SSF52935">
    <property type="entry name" value="PK C-terminal domain-like"/>
    <property type="match status" value="1"/>
</dbReference>
<dbReference type="FunFam" id="2.40.33.10:FF:000001">
    <property type="entry name" value="Pyruvate kinase"/>
    <property type="match status" value="1"/>
</dbReference>
<dbReference type="InterPro" id="IPR015795">
    <property type="entry name" value="Pyrv_Knase_C"/>
</dbReference>
<dbReference type="InterPro" id="IPR015813">
    <property type="entry name" value="Pyrv/PenolPyrv_kinase-like_dom"/>
</dbReference>
<reference evidence="14" key="1">
    <citation type="submission" date="2018-06" db="EMBL/GenBank/DDBJ databases">
        <authorList>
            <person name="Zhirakovskaya E."/>
        </authorList>
    </citation>
    <scope>NUCLEOTIDE SEQUENCE</scope>
</reference>
<dbReference type="PANTHER" id="PTHR11817">
    <property type="entry name" value="PYRUVATE KINASE"/>
    <property type="match status" value="1"/>
</dbReference>
<dbReference type="PRINTS" id="PR01050">
    <property type="entry name" value="PYRUVTKNASE"/>
</dbReference>
<protein>
    <recommendedName>
        <fullName evidence="3">pyruvate kinase</fullName>
        <ecNumber evidence="3">2.7.1.40</ecNumber>
    </recommendedName>
</protein>
<dbReference type="InterPro" id="IPR001697">
    <property type="entry name" value="Pyr_Knase"/>
</dbReference>
<evidence type="ECO:0000256" key="7">
    <source>
        <dbReference type="ARBA" id="ARBA00022777"/>
    </source>
</evidence>
<keyword evidence="4 14" id="KW-0808">Transferase</keyword>
<dbReference type="InterPro" id="IPR015806">
    <property type="entry name" value="Pyrv_Knase_insert_dom_sf"/>
</dbReference>
<dbReference type="InterPro" id="IPR040442">
    <property type="entry name" value="Pyrv_kinase-like_dom_sf"/>
</dbReference>
<dbReference type="InterPro" id="IPR018209">
    <property type="entry name" value="Pyrv_Knase_AS"/>
</dbReference>
<evidence type="ECO:0000256" key="1">
    <source>
        <dbReference type="ARBA" id="ARBA00004997"/>
    </source>
</evidence>
<dbReference type="Pfam" id="PF02887">
    <property type="entry name" value="PK_C"/>
    <property type="match status" value="1"/>
</dbReference>
<dbReference type="InterPro" id="IPR015793">
    <property type="entry name" value="Pyrv_Knase_brl"/>
</dbReference>
<keyword evidence="10" id="KW-0324">Glycolysis</keyword>
<dbReference type="SUPFAM" id="SSF50800">
    <property type="entry name" value="PK beta-barrel domain-like"/>
    <property type="match status" value="1"/>
</dbReference>
<keyword evidence="8" id="KW-0067">ATP-binding</keyword>